<dbReference type="InterPro" id="IPR013786">
    <property type="entry name" value="AcylCoA_DH/ox_N"/>
</dbReference>
<reference evidence="11" key="1">
    <citation type="submission" date="2015-07" db="EMBL/GenBank/DDBJ databases">
        <title>Complete genome sequence and phylogenetic analysis of Limnochorda pilosa.</title>
        <authorList>
            <person name="Watanabe M."/>
            <person name="Kojima H."/>
            <person name="Fukui M."/>
        </authorList>
    </citation>
    <scope>NUCLEOTIDE SEQUENCE [LARGE SCALE GENOMIC DNA]</scope>
    <source>
        <strain evidence="11">HC45</strain>
    </source>
</reference>
<dbReference type="Gene3D" id="1.10.540.10">
    <property type="entry name" value="Acyl-CoA dehydrogenase/oxidase, N-terminal domain"/>
    <property type="match status" value="1"/>
</dbReference>
<evidence type="ECO:0000256" key="2">
    <source>
        <dbReference type="ARBA" id="ARBA00009347"/>
    </source>
</evidence>
<organism evidence="10 11">
    <name type="scientific">Limnochorda pilosa</name>
    <dbReference type="NCBI Taxonomy" id="1555112"/>
    <lineage>
        <taxon>Bacteria</taxon>
        <taxon>Bacillati</taxon>
        <taxon>Bacillota</taxon>
        <taxon>Limnochordia</taxon>
        <taxon>Limnochordales</taxon>
        <taxon>Limnochordaceae</taxon>
        <taxon>Limnochorda</taxon>
    </lineage>
</organism>
<dbReference type="InterPro" id="IPR009100">
    <property type="entry name" value="AcylCoA_DH/oxidase_NM_dom_sf"/>
</dbReference>
<dbReference type="SUPFAM" id="SSF56645">
    <property type="entry name" value="Acyl-CoA dehydrogenase NM domain-like"/>
    <property type="match status" value="1"/>
</dbReference>
<dbReference type="InterPro" id="IPR006091">
    <property type="entry name" value="Acyl-CoA_Oxase/DH_mid-dom"/>
</dbReference>
<dbReference type="EMBL" id="AP014924">
    <property type="protein sequence ID" value="BAS26087.1"/>
    <property type="molecule type" value="Genomic_DNA"/>
</dbReference>
<dbReference type="InterPro" id="IPR006089">
    <property type="entry name" value="Acyl-CoA_DH_CS"/>
</dbReference>
<dbReference type="PANTHER" id="PTHR43884:SF12">
    <property type="entry name" value="ISOVALERYL-COA DEHYDROGENASE, MITOCHONDRIAL-RELATED"/>
    <property type="match status" value="1"/>
</dbReference>
<dbReference type="PATRIC" id="fig|1555112.3.peg.236"/>
<evidence type="ECO:0000259" key="9">
    <source>
        <dbReference type="Pfam" id="PF02771"/>
    </source>
</evidence>
<keyword evidence="3 6" id="KW-0285">Flavoprotein</keyword>
<sequence>MDLKLTDEQRQILEMVRELARERIAPGAGEWDEKDEFPWEVVDAYREAGLYGLAIPEAYGGVGASELTQVLVVEELAKVDAGSAIILAVQWLGALPILVAGSEEQKQRYLPRLATGEWLSAMGLTEPEAGSDVAGLQTRAVREPGGYRLTGQKKFITNGGVADVVTTFARTGGPGPKGISAFIVEKGYEGFSVGRIERKLGIRSSNTAELLFDDCRVPEENRIGEEGEGFSVAMRTLDRSRPSVAAQALGIAEGAFDAALQYAQERKAFGREIAQFQAIQFMLADMAMGIEAARGLVYRAAEMVEEEGRGGRRLVRANRYSSMAKCFASDMAMKVTTDAVQIFGGYGYIKDFPVERYMRDAKITQIYEGTNEIQRIVIARSYLSEGA</sequence>
<dbReference type="SUPFAM" id="SSF47203">
    <property type="entry name" value="Acyl-CoA dehydrogenase C-terminal domain-like"/>
    <property type="match status" value="1"/>
</dbReference>
<feature type="domain" description="Acyl-CoA oxidase/dehydrogenase middle" evidence="8">
    <location>
        <begin position="121"/>
        <end position="215"/>
    </location>
</feature>
<evidence type="ECO:0000313" key="11">
    <source>
        <dbReference type="Proteomes" id="UP000065807"/>
    </source>
</evidence>
<accession>A0A0K2SGB8</accession>
<evidence type="ECO:0000256" key="1">
    <source>
        <dbReference type="ARBA" id="ARBA00001974"/>
    </source>
</evidence>
<evidence type="ECO:0000256" key="6">
    <source>
        <dbReference type="RuleBase" id="RU362125"/>
    </source>
</evidence>
<dbReference type="InterPro" id="IPR037069">
    <property type="entry name" value="AcylCoA_DH/ox_N_sf"/>
</dbReference>
<reference evidence="11" key="2">
    <citation type="journal article" date="2016" name="Int. J. Syst. Evol. Microbiol.">
        <title>Complete genome sequence and cell structure of Limnochorda pilosa, a Gram-negative spore-former within the phylum Firmicutes.</title>
        <authorList>
            <person name="Watanabe M."/>
            <person name="Kojima H."/>
            <person name="Fukui M."/>
        </authorList>
    </citation>
    <scope>NUCLEOTIDE SEQUENCE [LARGE SCALE GENOMIC DNA]</scope>
    <source>
        <strain evidence="11">HC45</strain>
    </source>
</reference>
<dbReference type="Proteomes" id="UP000065807">
    <property type="component" value="Chromosome"/>
</dbReference>
<dbReference type="Gene3D" id="2.40.110.10">
    <property type="entry name" value="Butyryl-CoA Dehydrogenase, subunit A, domain 2"/>
    <property type="match status" value="1"/>
</dbReference>
<dbReference type="FunFam" id="1.20.140.10:FF:000004">
    <property type="entry name" value="Acyl-CoA dehydrogenase FadE25"/>
    <property type="match status" value="1"/>
</dbReference>
<dbReference type="OrthoDB" id="9802447at2"/>
<dbReference type="AlphaFoldDB" id="A0A0K2SGB8"/>
<dbReference type="InterPro" id="IPR009075">
    <property type="entry name" value="AcylCo_DH/oxidase_C"/>
</dbReference>
<protein>
    <submittedName>
        <fullName evidence="10">Acyl-CoA dehydrogenase</fullName>
    </submittedName>
</protein>
<evidence type="ECO:0000256" key="5">
    <source>
        <dbReference type="ARBA" id="ARBA00023002"/>
    </source>
</evidence>
<dbReference type="GO" id="GO:0003995">
    <property type="term" value="F:acyl-CoA dehydrogenase activity"/>
    <property type="evidence" value="ECO:0007669"/>
    <property type="project" value="InterPro"/>
</dbReference>
<dbReference type="FunFam" id="1.10.540.10:FF:000002">
    <property type="entry name" value="Acyl-CoA dehydrogenase FadE19"/>
    <property type="match status" value="1"/>
</dbReference>
<dbReference type="PIRSF" id="PIRSF016578">
    <property type="entry name" value="HsaA"/>
    <property type="match status" value="1"/>
</dbReference>
<dbReference type="STRING" id="1555112.LIP_0230"/>
<evidence type="ECO:0000256" key="4">
    <source>
        <dbReference type="ARBA" id="ARBA00022827"/>
    </source>
</evidence>
<keyword evidence="4 6" id="KW-0274">FAD</keyword>
<name>A0A0K2SGB8_LIMPI</name>
<dbReference type="Pfam" id="PF02770">
    <property type="entry name" value="Acyl-CoA_dh_M"/>
    <property type="match status" value="1"/>
</dbReference>
<dbReference type="PROSITE" id="PS00073">
    <property type="entry name" value="ACYL_COA_DH_2"/>
    <property type="match status" value="1"/>
</dbReference>
<dbReference type="GO" id="GO:0050660">
    <property type="term" value="F:flavin adenine dinucleotide binding"/>
    <property type="evidence" value="ECO:0007669"/>
    <property type="project" value="InterPro"/>
</dbReference>
<keyword evidence="5 6" id="KW-0560">Oxidoreductase</keyword>
<dbReference type="InterPro" id="IPR036250">
    <property type="entry name" value="AcylCo_DH-like_C"/>
</dbReference>
<feature type="domain" description="Acyl-CoA dehydrogenase/oxidase C-terminal" evidence="7">
    <location>
        <begin position="227"/>
        <end position="382"/>
    </location>
</feature>
<dbReference type="PROSITE" id="PS00072">
    <property type="entry name" value="ACYL_COA_DH_1"/>
    <property type="match status" value="1"/>
</dbReference>
<dbReference type="FunFam" id="2.40.110.10:FF:000001">
    <property type="entry name" value="Acyl-CoA dehydrogenase, mitochondrial"/>
    <property type="match status" value="1"/>
</dbReference>
<dbReference type="Pfam" id="PF02771">
    <property type="entry name" value="Acyl-CoA_dh_N"/>
    <property type="match status" value="1"/>
</dbReference>
<evidence type="ECO:0000256" key="3">
    <source>
        <dbReference type="ARBA" id="ARBA00022630"/>
    </source>
</evidence>
<evidence type="ECO:0000313" key="10">
    <source>
        <dbReference type="EMBL" id="BAS26087.1"/>
    </source>
</evidence>
<keyword evidence="11" id="KW-1185">Reference proteome</keyword>
<comment type="similarity">
    <text evidence="2 6">Belongs to the acyl-CoA dehydrogenase family.</text>
</comment>
<dbReference type="Pfam" id="PF00441">
    <property type="entry name" value="Acyl-CoA_dh_1"/>
    <property type="match status" value="1"/>
</dbReference>
<evidence type="ECO:0000259" key="8">
    <source>
        <dbReference type="Pfam" id="PF02770"/>
    </source>
</evidence>
<dbReference type="KEGG" id="lpil:LIP_0230"/>
<dbReference type="Gene3D" id="1.20.140.10">
    <property type="entry name" value="Butyryl-CoA Dehydrogenase, subunit A, domain 3"/>
    <property type="match status" value="1"/>
</dbReference>
<comment type="cofactor">
    <cofactor evidence="1 6">
        <name>FAD</name>
        <dbReference type="ChEBI" id="CHEBI:57692"/>
    </cofactor>
</comment>
<dbReference type="PANTHER" id="PTHR43884">
    <property type="entry name" value="ACYL-COA DEHYDROGENASE"/>
    <property type="match status" value="1"/>
</dbReference>
<proteinExistence type="inferred from homology"/>
<dbReference type="InterPro" id="IPR046373">
    <property type="entry name" value="Acyl-CoA_Oxase/DH_mid-dom_sf"/>
</dbReference>
<evidence type="ECO:0000259" key="7">
    <source>
        <dbReference type="Pfam" id="PF00441"/>
    </source>
</evidence>
<feature type="domain" description="Acyl-CoA dehydrogenase/oxidase N-terminal" evidence="9">
    <location>
        <begin position="6"/>
        <end position="117"/>
    </location>
</feature>
<gene>
    <name evidence="10" type="ORF">LIP_0230</name>
</gene>